<evidence type="ECO:0000256" key="6">
    <source>
        <dbReference type="ARBA" id="ARBA00023004"/>
    </source>
</evidence>
<dbReference type="PANTHER" id="PTHR30538:SF0">
    <property type="entry name" value="L-LYSINE 2,3-AMINOMUTASE AQ_1632-RELATED"/>
    <property type="match status" value="1"/>
</dbReference>
<evidence type="ECO:0000313" key="10">
    <source>
        <dbReference type="RefSeq" id="XP_033461811.1"/>
    </source>
</evidence>
<dbReference type="PROSITE" id="PS51918">
    <property type="entry name" value="RADICAL_SAM"/>
    <property type="match status" value="1"/>
</dbReference>
<reference evidence="10" key="3">
    <citation type="submission" date="2025-08" db="UniProtKB">
        <authorList>
            <consortium name="RefSeq"/>
        </authorList>
    </citation>
    <scope>IDENTIFICATION</scope>
    <source>
        <strain evidence="10">CBS 342.82</strain>
    </source>
</reference>
<proteinExistence type="predicted"/>
<evidence type="ECO:0000256" key="2">
    <source>
        <dbReference type="ARBA" id="ARBA00022485"/>
    </source>
</evidence>
<reference evidence="10" key="1">
    <citation type="submission" date="2020-01" db="EMBL/GenBank/DDBJ databases">
        <authorList>
            <consortium name="DOE Joint Genome Institute"/>
            <person name="Haridas S."/>
            <person name="Albert R."/>
            <person name="Binder M."/>
            <person name="Bloem J."/>
            <person name="Labutti K."/>
            <person name="Salamov A."/>
            <person name="Andreopoulos B."/>
            <person name="Baker S.E."/>
            <person name="Barry K."/>
            <person name="Bills G."/>
            <person name="Bluhm B.H."/>
            <person name="Cannon C."/>
            <person name="Castanera R."/>
            <person name="Culley D.E."/>
            <person name="Daum C."/>
            <person name="Ezra D."/>
            <person name="Gonzalez J.B."/>
            <person name="Henrissat B."/>
            <person name="Kuo A."/>
            <person name="Liang C."/>
            <person name="Lipzen A."/>
            <person name="Lutzoni F."/>
            <person name="Magnuson J."/>
            <person name="Mondo S."/>
            <person name="Nolan M."/>
            <person name="Ohm R."/>
            <person name="Pangilinan J."/>
            <person name="Park H.-J."/>
            <person name="Ramirez L."/>
            <person name="Alfaro M."/>
            <person name="Sun H."/>
            <person name="Tritt A."/>
            <person name="Yoshinaga Y."/>
            <person name="Zwiers L.-H."/>
            <person name="Turgeon B.G."/>
            <person name="Goodwin S.B."/>
            <person name="Spatafora J.W."/>
            <person name="Crous P.W."/>
            <person name="Grigoriev I.V."/>
        </authorList>
    </citation>
    <scope>NUCLEOTIDE SEQUENCE</scope>
    <source>
        <strain evidence="10">CBS 342.82</strain>
    </source>
</reference>
<organism evidence="10">
    <name type="scientific">Dissoconium aciculare CBS 342.82</name>
    <dbReference type="NCBI Taxonomy" id="1314786"/>
    <lineage>
        <taxon>Eukaryota</taxon>
        <taxon>Fungi</taxon>
        <taxon>Dikarya</taxon>
        <taxon>Ascomycota</taxon>
        <taxon>Pezizomycotina</taxon>
        <taxon>Dothideomycetes</taxon>
        <taxon>Dothideomycetidae</taxon>
        <taxon>Mycosphaerellales</taxon>
        <taxon>Dissoconiaceae</taxon>
        <taxon>Dissoconium</taxon>
    </lineage>
</organism>
<sequence>MSHTLQRPDALFSFLRTVLPDQVPEQRPLRGRVEYHGIRTAEDFIASVQAGLRKAPMAFRLSPHVLSIIDWQDPLNDPVRRQFIPLDSSINVNHPATSLDPLQETNSSPVSGLVHRYHNKALFLTTSTCPVYCRFCTRSYSIGTETDTVKKMRFLPVVKKWEPRFQYIEANPHLVDIVLSGGDSYLLEPEIVRYLGERLLAIPHIRRLRFATKGLAVSPSRMLDPTDSWMSTVIELSKRARSLGKHVCIHTHFNNRQEITWITRAGARRLYEEGVTVRNQSVLLHGVNNSIEELSTLVHELTEINIEPYYVYQGDMIPGAEDLRTPLSDSLELELQLRDQTAGFLLPRFVTDVPVAGKRPSLSAQNYDRVRGTAQFVSPKLTDGPYSYWDPLWSLSEEGREQVKEYFAGSGKSGST</sequence>
<keyword evidence="2" id="KW-0004">4Fe-4S</keyword>
<keyword evidence="3" id="KW-0949">S-adenosyl-L-methionine</keyword>
<keyword evidence="6" id="KW-0408">Iron</keyword>
<dbReference type="InterPro" id="IPR003739">
    <property type="entry name" value="Lys_aminomutase/Glu_NH3_mut"/>
</dbReference>
<accession>A0A6J3M9Q9</accession>
<evidence type="ECO:0000256" key="7">
    <source>
        <dbReference type="ARBA" id="ARBA00023014"/>
    </source>
</evidence>
<dbReference type="AlphaFoldDB" id="A0A6J3M9Q9"/>
<keyword evidence="4" id="KW-0479">Metal-binding</keyword>
<dbReference type="GeneID" id="54358988"/>
<gene>
    <name evidence="10" type="ORF">K489DRAFT_316708</name>
</gene>
<keyword evidence="7" id="KW-0411">Iron-sulfur</keyword>
<evidence type="ECO:0000256" key="5">
    <source>
        <dbReference type="ARBA" id="ARBA00022898"/>
    </source>
</evidence>
<evidence type="ECO:0000256" key="3">
    <source>
        <dbReference type="ARBA" id="ARBA00022691"/>
    </source>
</evidence>
<protein>
    <submittedName>
        <fullName evidence="10">L-lysine 2,3-aminomutase</fullName>
    </submittedName>
</protein>
<evidence type="ECO:0000313" key="9">
    <source>
        <dbReference type="Proteomes" id="UP000504637"/>
    </source>
</evidence>
<name>A0A6J3M9Q9_9PEZI</name>
<keyword evidence="9" id="KW-1185">Reference proteome</keyword>
<evidence type="ECO:0000256" key="1">
    <source>
        <dbReference type="ARBA" id="ARBA00001933"/>
    </source>
</evidence>
<dbReference type="SUPFAM" id="SSF102114">
    <property type="entry name" value="Radical SAM enzymes"/>
    <property type="match status" value="1"/>
</dbReference>
<dbReference type="GO" id="GO:0046872">
    <property type="term" value="F:metal ion binding"/>
    <property type="evidence" value="ECO:0007669"/>
    <property type="project" value="UniProtKB-KW"/>
</dbReference>
<feature type="domain" description="Radical SAM core" evidence="8">
    <location>
        <begin position="115"/>
        <end position="348"/>
    </location>
</feature>
<dbReference type="GO" id="GO:0003824">
    <property type="term" value="F:catalytic activity"/>
    <property type="evidence" value="ECO:0007669"/>
    <property type="project" value="InterPro"/>
</dbReference>
<dbReference type="SFLD" id="SFLDS00029">
    <property type="entry name" value="Radical_SAM"/>
    <property type="match status" value="1"/>
</dbReference>
<dbReference type="Gene3D" id="3.20.20.70">
    <property type="entry name" value="Aldolase class I"/>
    <property type="match status" value="1"/>
</dbReference>
<dbReference type="Proteomes" id="UP000504637">
    <property type="component" value="Unplaced"/>
</dbReference>
<reference evidence="10" key="2">
    <citation type="submission" date="2020-04" db="EMBL/GenBank/DDBJ databases">
        <authorList>
            <consortium name="NCBI Genome Project"/>
        </authorList>
    </citation>
    <scope>NUCLEOTIDE SEQUENCE</scope>
    <source>
        <strain evidence="10">CBS 342.82</strain>
    </source>
</reference>
<dbReference type="InterPro" id="IPR007197">
    <property type="entry name" value="rSAM"/>
</dbReference>
<evidence type="ECO:0000256" key="4">
    <source>
        <dbReference type="ARBA" id="ARBA00022723"/>
    </source>
</evidence>
<dbReference type="OrthoDB" id="5396721at2759"/>
<dbReference type="InterPro" id="IPR013785">
    <property type="entry name" value="Aldolase_TIM"/>
</dbReference>
<dbReference type="InterPro" id="IPR058240">
    <property type="entry name" value="rSAM_sf"/>
</dbReference>
<dbReference type="RefSeq" id="XP_033461811.1">
    <property type="nucleotide sequence ID" value="XM_033601188.1"/>
</dbReference>
<evidence type="ECO:0000259" key="8">
    <source>
        <dbReference type="PROSITE" id="PS51918"/>
    </source>
</evidence>
<dbReference type="GO" id="GO:0051539">
    <property type="term" value="F:4 iron, 4 sulfur cluster binding"/>
    <property type="evidence" value="ECO:0007669"/>
    <property type="project" value="UniProtKB-KW"/>
</dbReference>
<dbReference type="NCBIfam" id="TIGR00238">
    <property type="entry name" value="KamA family radical SAM protein"/>
    <property type="match status" value="1"/>
</dbReference>
<keyword evidence="5" id="KW-0663">Pyridoxal phosphate</keyword>
<dbReference type="PANTHER" id="PTHR30538">
    <property type="entry name" value="LYSINE 2,3-AMINOMUTASE-RELATED"/>
    <property type="match status" value="1"/>
</dbReference>
<dbReference type="SFLD" id="SFLDG01070">
    <property type="entry name" value="PLP-dependent"/>
    <property type="match status" value="1"/>
</dbReference>
<comment type="cofactor">
    <cofactor evidence="1">
        <name>pyridoxal 5'-phosphate</name>
        <dbReference type="ChEBI" id="CHEBI:597326"/>
    </cofactor>
</comment>